<dbReference type="Gene3D" id="1.25.40.20">
    <property type="entry name" value="Ankyrin repeat-containing domain"/>
    <property type="match status" value="1"/>
</dbReference>
<keyword evidence="1" id="KW-0040">ANK repeat</keyword>
<dbReference type="PANTHER" id="PTHR24164">
    <property type="entry name" value="RELA-ASSOCIATED INHIBITOR"/>
    <property type="match status" value="1"/>
</dbReference>
<dbReference type="EMBL" id="DS113642">
    <property type="protein sequence ID" value="EAX99305.1"/>
    <property type="molecule type" value="Genomic_DNA"/>
</dbReference>
<dbReference type="VEuPathDB" id="TrichDB:TVAG_152240"/>
<reference evidence="2" key="1">
    <citation type="submission" date="2006-10" db="EMBL/GenBank/DDBJ databases">
        <authorList>
            <person name="Amadeo P."/>
            <person name="Zhao Q."/>
            <person name="Wortman J."/>
            <person name="Fraser-Liggett C."/>
            <person name="Carlton J."/>
        </authorList>
    </citation>
    <scope>NUCLEOTIDE SEQUENCE</scope>
    <source>
        <strain evidence="2">G3</strain>
    </source>
</reference>
<dbReference type="InterPro" id="IPR002110">
    <property type="entry name" value="Ankyrin_rpt"/>
</dbReference>
<dbReference type="STRING" id="5722.A2F700"/>
<dbReference type="KEGG" id="tva:4757107"/>
<evidence type="ECO:0000313" key="2">
    <source>
        <dbReference type="EMBL" id="EAX99305.1"/>
    </source>
</evidence>
<dbReference type="PANTHER" id="PTHR24164:SF4">
    <property type="entry name" value="RELA-ASSOCIATED INHIBITOR"/>
    <property type="match status" value="1"/>
</dbReference>
<organism evidence="2 3">
    <name type="scientific">Trichomonas vaginalis (strain ATCC PRA-98 / G3)</name>
    <dbReference type="NCBI Taxonomy" id="412133"/>
    <lineage>
        <taxon>Eukaryota</taxon>
        <taxon>Metamonada</taxon>
        <taxon>Parabasalia</taxon>
        <taxon>Trichomonadida</taxon>
        <taxon>Trichomonadidae</taxon>
        <taxon>Trichomonas</taxon>
    </lineage>
</organism>
<dbReference type="AlphaFoldDB" id="A2F700"/>
<proteinExistence type="predicted"/>
<dbReference type="PROSITE" id="PS50297">
    <property type="entry name" value="ANK_REP_REGION"/>
    <property type="match status" value="1"/>
</dbReference>
<dbReference type="Pfam" id="PF12796">
    <property type="entry name" value="Ank_2"/>
    <property type="match status" value="1"/>
</dbReference>
<sequence>MSFDHQYYANHIDEWCEDSEWIELRTLDQLIKVLDISKLNQEQFLSFFDIVSFFFGKRYKIKMLEHTHLDKVNDLPSIMSILKFLGEFLCFPFYSELLRAVNTIIQGYDSRITQLQAELRTKDKIIRNYENFIPEKTETSEQNTNALKNLKKITKNYHQIYYILEKAVKERDLYTIKYSVDEGYYDVRDNTFAFDMIFRASKENNLKLVKLFHIYGANLKIRNNRNETILHNFSKNGNVEGVKFSLRFVDVNERNCNGQTPLHWAALSNNPHVCEYLLQQPNIDKSPKDYYEDTPLSFADRFEKYRSREVLTRYGCTK</sequence>
<accession>A2F700</accession>
<dbReference type="RefSeq" id="XP_001312235.1">
    <property type="nucleotide sequence ID" value="XM_001312234.1"/>
</dbReference>
<dbReference type="SMR" id="A2F700"/>
<dbReference type="SUPFAM" id="SSF48403">
    <property type="entry name" value="Ankyrin repeat"/>
    <property type="match status" value="1"/>
</dbReference>
<dbReference type="PROSITE" id="PS50088">
    <property type="entry name" value="ANK_REPEAT"/>
    <property type="match status" value="1"/>
</dbReference>
<protein>
    <submittedName>
        <fullName evidence="2">Uncharacterized protein</fullName>
    </submittedName>
</protein>
<evidence type="ECO:0000313" key="3">
    <source>
        <dbReference type="Proteomes" id="UP000001542"/>
    </source>
</evidence>
<reference evidence="2" key="2">
    <citation type="journal article" date="2007" name="Science">
        <title>Draft genome sequence of the sexually transmitted pathogen Trichomonas vaginalis.</title>
        <authorList>
            <person name="Carlton J.M."/>
            <person name="Hirt R.P."/>
            <person name="Silva J.C."/>
            <person name="Delcher A.L."/>
            <person name="Schatz M."/>
            <person name="Zhao Q."/>
            <person name="Wortman J.R."/>
            <person name="Bidwell S.L."/>
            <person name="Alsmark U.C.M."/>
            <person name="Besteiro S."/>
            <person name="Sicheritz-Ponten T."/>
            <person name="Noel C.J."/>
            <person name="Dacks J.B."/>
            <person name="Foster P.G."/>
            <person name="Simillion C."/>
            <person name="Van de Peer Y."/>
            <person name="Miranda-Saavedra D."/>
            <person name="Barton G.J."/>
            <person name="Westrop G.D."/>
            <person name="Mueller S."/>
            <person name="Dessi D."/>
            <person name="Fiori P.L."/>
            <person name="Ren Q."/>
            <person name="Paulsen I."/>
            <person name="Zhang H."/>
            <person name="Bastida-Corcuera F.D."/>
            <person name="Simoes-Barbosa A."/>
            <person name="Brown M.T."/>
            <person name="Hayes R.D."/>
            <person name="Mukherjee M."/>
            <person name="Okumura C.Y."/>
            <person name="Schneider R."/>
            <person name="Smith A.J."/>
            <person name="Vanacova S."/>
            <person name="Villalvazo M."/>
            <person name="Haas B.J."/>
            <person name="Pertea M."/>
            <person name="Feldblyum T.V."/>
            <person name="Utterback T.R."/>
            <person name="Shu C.L."/>
            <person name="Osoegawa K."/>
            <person name="de Jong P.J."/>
            <person name="Hrdy I."/>
            <person name="Horvathova L."/>
            <person name="Zubacova Z."/>
            <person name="Dolezal P."/>
            <person name="Malik S.B."/>
            <person name="Logsdon J.M. Jr."/>
            <person name="Henze K."/>
            <person name="Gupta A."/>
            <person name="Wang C.C."/>
            <person name="Dunne R.L."/>
            <person name="Upcroft J.A."/>
            <person name="Upcroft P."/>
            <person name="White O."/>
            <person name="Salzberg S.L."/>
            <person name="Tang P."/>
            <person name="Chiu C.-H."/>
            <person name="Lee Y.-S."/>
            <person name="Embley T.M."/>
            <person name="Coombs G.H."/>
            <person name="Mottram J.C."/>
            <person name="Tachezy J."/>
            <person name="Fraser-Liggett C.M."/>
            <person name="Johnson P.J."/>
        </authorList>
    </citation>
    <scope>NUCLEOTIDE SEQUENCE [LARGE SCALE GENOMIC DNA]</scope>
    <source>
        <strain evidence="2">G3</strain>
    </source>
</reference>
<dbReference type="GO" id="GO:0006355">
    <property type="term" value="P:regulation of DNA-templated transcription"/>
    <property type="evidence" value="ECO:0007669"/>
    <property type="project" value="InterPro"/>
</dbReference>
<gene>
    <name evidence="2" type="ORF">TVAG_152240</name>
</gene>
<name>A2F700_TRIV3</name>
<dbReference type="VEuPathDB" id="TrichDB:TVAGG3_0853000"/>
<feature type="repeat" description="ANK" evidence="1">
    <location>
        <begin position="257"/>
        <end position="279"/>
    </location>
</feature>
<dbReference type="InterPro" id="IPR028320">
    <property type="entry name" value="iASPP"/>
</dbReference>
<dbReference type="InParanoid" id="A2F700"/>
<evidence type="ECO:0000256" key="1">
    <source>
        <dbReference type="PROSITE-ProRule" id="PRU00023"/>
    </source>
</evidence>
<dbReference type="Proteomes" id="UP000001542">
    <property type="component" value="Unassembled WGS sequence"/>
</dbReference>
<keyword evidence="3" id="KW-1185">Reference proteome</keyword>
<dbReference type="InterPro" id="IPR036770">
    <property type="entry name" value="Ankyrin_rpt-contain_sf"/>
</dbReference>
<dbReference type="SMART" id="SM00248">
    <property type="entry name" value="ANK"/>
    <property type="match status" value="3"/>
</dbReference>